<feature type="compositionally biased region" description="Low complexity" evidence="1">
    <location>
        <begin position="17"/>
        <end position="26"/>
    </location>
</feature>
<proteinExistence type="predicted"/>
<evidence type="ECO:0000256" key="1">
    <source>
        <dbReference type="SAM" id="MobiDB-lite"/>
    </source>
</evidence>
<evidence type="ECO:0000313" key="3">
    <source>
        <dbReference type="Proteomes" id="UP000070444"/>
    </source>
</evidence>
<evidence type="ECO:0000313" key="2">
    <source>
        <dbReference type="EMBL" id="KXN73913.1"/>
    </source>
</evidence>
<feature type="compositionally biased region" description="Polar residues" evidence="1">
    <location>
        <begin position="323"/>
        <end position="357"/>
    </location>
</feature>
<keyword evidence="3" id="KW-1185">Reference proteome</keyword>
<feature type="region of interest" description="Disordered" evidence="1">
    <location>
        <begin position="240"/>
        <end position="288"/>
    </location>
</feature>
<organism evidence="2 3">
    <name type="scientific">Conidiobolus coronatus (strain ATCC 28846 / CBS 209.66 / NRRL 28638)</name>
    <name type="common">Delacroixia coronata</name>
    <dbReference type="NCBI Taxonomy" id="796925"/>
    <lineage>
        <taxon>Eukaryota</taxon>
        <taxon>Fungi</taxon>
        <taxon>Fungi incertae sedis</taxon>
        <taxon>Zoopagomycota</taxon>
        <taxon>Entomophthoromycotina</taxon>
        <taxon>Entomophthoromycetes</taxon>
        <taxon>Entomophthorales</taxon>
        <taxon>Ancylistaceae</taxon>
        <taxon>Conidiobolus</taxon>
    </lineage>
</organism>
<feature type="region of interest" description="Disordered" evidence="1">
    <location>
        <begin position="1"/>
        <end position="32"/>
    </location>
</feature>
<protein>
    <submittedName>
        <fullName evidence="2">Uncharacterized protein</fullName>
    </submittedName>
</protein>
<feature type="compositionally biased region" description="Basic and acidic residues" evidence="1">
    <location>
        <begin position="267"/>
        <end position="279"/>
    </location>
</feature>
<feature type="region of interest" description="Disordered" evidence="1">
    <location>
        <begin position="323"/>
        <end position="401"/>
    </location>
</feature>
<dbReference type="EMBL" id="KQ964430">
    <property type="protein sequence ID" value="KXN73913.1"/>
    <property type="molecule type" value="Genomic_DNA"/>
</dbReference>
<name>A0A137PFY5_CONC2</name>
<feature type="compositionally biased region" description="Acidic residues" evidence="1">
    <location>
        <begin position="254"/>
        <end position="266"/>
    </location>
</feature>
<feature type="region of interest" description="Disordered" evidence="1">
    <location>
        <begin position="476"/>
        <end position="504"/>
    </location>
</feature>
<gene>
    <name evidence="2" type="ORF">CONCODRAFT_3155</name>
</gene>
<dbReference type="Proteomes" id="UP000070444">
    <property type="component" value="Unassembled WGS sequence"/>
</dbReference>
<feature type="compositionally biased region" description="Polar residues" evidence="1">
    <location>
        <begin position="373"/>
        <end position="401"/>
    </location>
</feature>
<dbReference type="AlphaFoldDB" id="A0A137PFY5"/>
<sequence>MKSFPMPELDPHQEEQSMSSLKAASKMAEESEPRMTYIESLYPIPMEPNYEQESYQLLTGDMDHSPKILPLENWGTEMDSIESEFPLEVEPMLNFEPTPTESRLNNAPSVFMMPQEEEYPGVKEAEIRDSDFYHPEYSRPNDYPVPTAYAPKVNVIPTMPEPTALPMSHPASGMIHQGENEGIEWENDSSVIPVGVYSERCPIYVVTKTIVVTQDAPLPTGHAHSHNPYGYFAHMPLYAANMHPKPSKDNSENQAEDEDSKEDDEKDDRVSNVADDKHVANQAPSQPIIVVVQNTPQGPSFIPMIPPAMMGSEEIEWSSAFSIDDSQPGSQTLSAASTPALPTTQSQPQSIPLTQAQPSNPIWNIPTPPNNPFSNGTPSSSAQPETQSQPQLPSTEPSSSAITNSALSALYSAYLQTNQQIVENGMQMQQQQRDQAQQQQSQVATPQPQLQPQQQLQGQTMESMVSMYQPLPAMQNRAADAQPQLQPQTQSQPQSNPTGQLLVASGTDSINYPMWTPQMNVNPNYSTY</sequence>
<feature type="region of interest" description="Disordered" evidence="1">
    <location>
        <begin position="426"/>
        <end position="461"/>
    </location>
</feature>
<reference evidence="2 3" key="1">
    <citation type="journal article" date="2015" name="Genome Biol. Evol.">
        <title>Phylogenomic analyses indicate that early fungi evolved digesting cell walls of algal ancestors of land plants.</title>
        <authorList>
            <person name="Chang Y."/>
            <person name="Wang S."/>
            <person name="Sekimoto S."/>
            <person name="Aerts A.L."/>
            <person name="Choi C."/>
            <person name="Clum A."/>
            <person name="LaButti K.M."/>
            <person name="Lindquist E.A."/>
            <person name="Yee Ngan C."/>
            <person name="Ohm R.A."/>
            <person name="Salamov A.A."/>
            <person name="Grigoriev I.V."/>
            <person name="Spatafora J.W."/>
            <person name="Berbee M.L."/>
        </authorList>
    </citation>
    <scope>NUCLEOTIDE SEQUENCE [LARGE SCALE GENOMIC DNA]</scope>
    <source>
        <strain evidence="2 3">NRRL 28638</strain>
    </source>
</reference>
<dbReference type="STRING" id="796925.A0A137PFY5"/>
<feature type="compositionally biased region" description="Low complexity" evidence="1">
    <location>
        <begin position="426"/>
        <end position="459"/>
    </location>
</feature>
<feature type="compositionally biased region" description="Low complexity" evidence="1">
    <location>
        <begin position="482"/>
        <end position="500"/>
    </location>
</feature>
<accession>A0A137PFY5</accession>